<evidence type="ECO:0000313" key="10">
    <source>
        <dbReference type="EMBL" id="PTN09604.1"/>
    </source>
</evidence>
<comment type="pathway">
    <text evidence="7">Amino-acid biosynthesis; L-asparagine biosynthesis; L-asparagine from L-aspartate (ammonia route): step 1/1.</text>
</comment>
<dbReference type="PANTHER" id="PTHR30073">
    <property type="entry name" value="ASPARTATE--AMMONIA LIGASE"/>
    <property type="match status" value="1"/>
</dbReference>
<comment type="caution">
    <text evidence="10">The sequence shown here is derived from an EMBL/GenBank/DDBJ whole genome shotgun (WGS) entry which is preliminary data.</text>
</comment>
<keyword evidence="4 7" id="KW-0547">Nucleotide-binding</keyword>
<evidence type="ECO:0000256" key="7">
    <source>
        <dbReference type="HAMAP-Rule" id="MF_00555"/>
    </source>
</evidence>
<evidence type="ECO:0000256" key="5">
    <source>
        <dbReference type="ARBA" id="ARBA00022840"/>
    </source>
</evidence>
<keyword evidence="11" id="KW-1185">Reference proteome</keyword>
<dbReference type="GO" id="GO:0004071">
    <property type="term" value="F:aspartate-ammonia ligase activity"/>
    <property type="evidence" value="ECO:0007669"/>
    <property type="project" value="UniProtKB-UniRule"/>
</dbReference>
<dbReference type="Pfam" id="PF03590">
    <property type="entry name" value="AsnA"/>
    <property type="match status" value="1"/>
</dbReference>
<dbReference type="AlphaFoldDB" id="A0A2T5C487"/>
<sequence length="344" mass="39626">MKLYFPENYSSPLDLKQTEKAIKLVKDFFQQDLSSELKLSRVTAPLFVLKGTGINDDLNGTERPVSFPVKELNDHQAEIVHSLAKWKRMALADLDFEAGYGLYTDMNALRPDEELDNIHSIYVDQWDWERVIVPEERNLEFLKKIVRKIYTVLLRTEFYVYEHYPQIKPILPEEITFIHAEDLEAQYPTLTPKERENEVAKKYGAVFIIGIGGALPGGEKHDGRAPDYDDWSTETAEGYKGLNGDIVIWNPVLESAYEISSMGLRVDQQALLKQLQLTNTEERAQLMWHKRLLAGELPLSIGGGIGQSRICMYFLRKAHIGEIQSSIWPEEMYDQCRKHNIHLV</sequence>
<dbReference type="InterPro" id="IPR006195">
    <property type="entry name" value="aa-tRNA-synth_II"/>
</dbReference>
<dbReference type="OrthoDB" id="9766088at2"/>
<dbReference type="InterPro" id="IPR004618">
    <property type="entry name" value="AsnA"/>
</dbReference>
<proteinExistence type="inferred from homology"/>
<dbReference type="Gene3D" id="3.30.930.10">
    <property type="entry name" value="Bira Bifunctional Protein, Domain 2"/>
    <property type="match status" value="1"/>
</dbReference>
<dbReference type="RefSeq" id="WP_107821500.1">
    <property type="nucleotide sequence ID" value="NZ_OY782574.1"/>
</dbReference>
<comment type="similarity">
    <text evidence="7">Belongs to the class-II aminoacyl-tRNA synthetase family. AsnA subfamily.</text>
</comment>
<keyword evidence="1 7" id="KW-0963">Cytoplasm</keyword>
<dbReference type="InterPro" id="IPR045864">
    <property type="entry name" value="aa-tRNA-synth_II/BPL/LPL"/>
</dbReference>
<evidence type="ECO:0000256" key="6">
    <source>
        <dbReference type="ARBA" id="ARBA00022888"/>
    </source>
</evidence>
<organism evidence="10 11">
    <name type="scientific">Mangrovibacterium marinum</name>
    <dbReference type="NCBI Taxonomy" id="1639118"/>
    <lineage>
        <taxon>Bacteria</taxon>
        <taxon>Pseudomonadati</taxon>
        <taxon>Bacteroidota</taxon>
        <taxon>Bacteroidia</taxon>
        <taxon>Marinilabiliales</taxon>
        <taxon>Prolixibacteraceae</taxon>
        <taxon>Mangrovibacterium</taxon>
    </lineage>
</organism>
<dbReference type="GO" id="GO:0070981">
    <property type="term" value="P:L-asparagine biosynthetic process"/>
    <property type="evidence" value="ECO:0007669"/>
    <property type="project" value="UniProtKB-UniRule"/>
</dbReference>
<dbReference type="Proteomes" id="UP000243525">
    <property type="component" value="Unassembled WGS sequence"/>
</dbReference>
<comment type="subcellular location">
    <subcellularLocation>
        <location evidence="7">Cytoplasm</location>
    </subcellularLocation>
</comment>
<keyword evidence="6 7" id="KW-0061">Asparagine biosynthesis</keyword>
<name>A0A2T5C487_9BACT</name>
<dbReference type="GO" id="GO:0005524">
    <property type="term" value="F:ATP binding"/>
    <property type="evidence" value="ECO:0007669"/>
    <property type="project" value="UniProtKB-UniRule"/>
</dbReference>
<protein>
    <recommendedName>
        <fullName evidence="7 8">Aspartate--ammonia ligase</fullName>
        <ecNumber evidence="7 8">6.3.1.1</ecNumber>
    </recommendedName>
    <alternativeName>
        <fullName evidence="7">Asparagine synthetase A</fullName>
    </alternativeName>
</protein>
<dbReference type="NCBIfam" id="TIGR00669">
    <property type="entry name" value="asnA"/>
    <property type="match status" value="1"/>
</dbReference>
<evidence type="ECO:0000256" key="4">
    <source>
        <dbReference type="ARBA" id="ARBA00022741"/>
    </source>
</evidence>
<keyword evidence="3 7" id="KW-0028">Amino-acid biosynthesis</keyword>
<accession>A0A2T5C487</accession>
<gene>
    <name evidence="7" type="primary">asnA</name>
    <name evidence="10" type="ORF">C8N47_104149</name>
</gene>
<dbReference type="UniPathway" id="UPA00134">
    <property type="reaction ID" value="UER00194"/>
</dbReference>
<dbReference type="GO" id="GO:0005829">
    <property type="term" value="C:cytosol"/>
    <property type="evidence" value="ECO:0007669"/>
    <property type="project" value="TreeGrafter"/>
</dbReference>
<dbReference type="HAMAP" id="MF_00555">
    <property type="entry name" value="AsnA"/>
    <property type="match status" value="1"/>
</dbReference>
<dbReference type="PANTHER" id="PTHR30073:SF5">
    <property type="entry name" value="ASPARTATE--AMMONIA LIGASE"/>
    <property type="match status" value="1"/>
</dbReference>
<evidence type="ECO:0000313" key="11">
    <source>
        <dbReference type="Proteomes" id="UP000243525"/>
    </source>
</evidence>
<dbReference type="PIRSF" id="PIRSF001555">
    <property type="entry name" value="Asp_ammon_ligase"/>
    <property type="match status" value="1"/>
</dbReference>
<keyword evidence="2 7" id="KW-0436">Ligase</keyword>
<evidence type="ECO:0000256" key="3">
    <source>
        <dbReference type="ARBA" id="ARBA00022605"/>
    </source>
</evidence>
<comment type="catalytic activity">
    <reaction evidence="7">
        <text>L-aspartate + NH4(+) + ATP = L-asparagine + AMP + diphosphate + H(+)</text>
        <dbReference type="Rhea" id="RHEA:11372"/>
        <dbReference type="ChEBI" id="CHEBI:15378"/>
        <dbReference type="ChEBI" id="CHEBI:28938"/>
        <dbReference type="ChEBI" id="CHEBI:29991"/>
        <dbReference type="ChEBI" id="CHEBI:30616"/>
        <dbReference type="ChEBI" id="CHEBI:33019"/>
        <dbReference type="ChEBI" id="CHEBI:58048"/>
        <dbReference type="ChEBI" id="CHEBI:456215"/>
        <dbReference type="EC" id="6.3.1.1"/>
    </reaction>
</comment>
<dbReference type="EC" id="6.3.1.1" evidence="7 8"/>
<evidence type="ECO:0000256" key="8">
    <source>
        <dbReference type="NCBIfam" id="TIGR00669"/>
    </source>
</evidence>
<reference evidence="10 11" key="1">
    <citation type="submission" date="2018-04" db="EMBL/GenBank/DDBJ databases">
        <title>Genomic Encyclopedia of Archaeal and Bacterial Type Strains, Phase II (KMG-II): from individual species to whole genera.</title>
        <authorList>
            <person name="Goeker M."/>
        </authorList>
    </citation>
    <scope>NUCLEOTIDE SEQUENCE [LARGE SCALE GENOMIC DNA]</scope>
    <source>
        <strain evidence="10 11">DSM 28823</strain>
    </source>
</reference>
<evidence type="ECO:0000256" key="1">
    <source>
        <dbReference type="ARBA" id="ARBA00022490"/>
    </source>
</evidence>
<dbReference type="SUPFAM" id="SSF55681">
    <property type="entry name" value="Class II aaRS and biotin synthetases"/>
    <property type="match status" value="1"/>
</dbReference>
<feature type="domain" description="Aminoacyl-transfer RNA synthetases class-II family profile" evidence="9">
    <location>
        <begin position="23"/>
        <end position="329"/>
    </location>
</feature>
<evidence type="ECO:0000259" key="9">
    <source>
        <dbReference type="PROSITE" id="PS50862"/>
    </source>
</evidence>
<dbReference type="PROSITE" id="PS50862">
    <property type="entry name" value="AA_TRNA_LIGASE_II"/>
    <property type="match status" value="1"/>
</dbReference>
<dbReference type="EMBL" id="QAAD01000004">
    <property type="protein sequence ID" value="PTN09604.1"/>
    <property type="molecule type" value="Genomic_DNA"/>
</dbReference>
<keyword evidence="5 7" id="KW-0067">ATP-binding</keyword>
<evidence type="ECO:0000256" key="2">
    <source>
        <dbReference type="ARBA" id="ARBA00022598"/>
    </source>
</evidence>